<evidence type="ECO:0000256" key="4">
    <source>
        <dbReference type="SAM" id="MobiDB-lite"/>
    </source>
</evidence>
<dbReference type="EMBL" id="KZ348730">
    <property type="protein sequence ID" value="PIO65787.1"/>
    <property type="molecule type" value="Genomic_DNA"/>
</dbReference>
<reference evidence="6 7" key="1">
    <citation type="submission" date="2015-09" db="EMBL/GenBank/DDBJ databases">
        <title>Draft genome of the parasitic nematode Teladorsagia circumcincta isolate WARC Sus (inbred).</title>
        <authorList>
            <person name="Mitreva M."/>
        </authorList>
    </citation>
    <scope>NUCLEOTIDE SEQUENCE [LARGE SCALE GENOMIC DNA]</scope>
    <source>
        <strain evidence="6 7">S</strain>
    </source>
</reference>
<evidence type="ECO:0000256" key="3">
    <source>
        <dbReference type="PROSITE-ProRule" id="PRU10141"/>
    </source>
</evidence>
<evidence type="ECO:0000256" key="2">
    <source>
        <dbReference type="ARBA" id="ARBA00022840"/>
    </source>
</evidence>
<name>A0A2G9U698_TELCI</name>
<dbReference type="GO" id="GO:0005524">
    <property type="term" value="F:ATP binding"/>
    <property type="evidence" value="ECO:0007669"/>
    <property type="project" value="UniProtKB-UniRule"/>
</dbReference>
<keyword evidence="1 3" id="KW-0547">Nucleotide-binding</keyword>
<dbReference type="PROSITE" id="PS50011">
    <property type="entry name" value="PROTEIN_KINASE_DOM"/>
    <property type="match status" value="1"/>
</dbReference>
<organism evidence="6 7">
    <name type="scientific">Teladorsagia circumcincta</name>
    <name type="common">Brown stomach worm</name>
    <name type="synonym">Ostertagia circumcincta</name>
    <dbReference type="NCBI Taxonomy" id="45464"/>
    <lineage>
        <taxon>Eukaryota</taxon>
        <taxon>Metazoa</taxon>
        <taxon>Ecdysozoa</taxon>
        <taxon>Nematoda</taxon>
        <taxon>Chromadorea</taxon>
        <taxon>Rhabditida</taxon>
        <taxon>Rhabditina</taxon>
        <taxon>Rhabditomorpha</taxon>
        <taxon>Strongyloidea</taxon>
        <taxon>Trichostrongylidae</taxon>
        <taxon>Teladorsagia</taxon>
    </lineage>
</organism>
<feature type="binding site" evidence="3">
    <location>
        <position position="34"/>
    </location>
    <ligand>
        <name>ATP</name>
        <dbReference type="ChEBI" id="CHEBI:30616"/>
    </ligand>
</feature>
<sequence length="319" mass="35732">MDTKIGEGQFGEVWKGHLKTKKGDKVESTIVAVKVMKVNTSTQHQLEMFHQEARLMRMYDHRNVVKLHGMVYSEDNVMVVMELVSGGGLNTYLKQKKLMPLIKASFCYDIAAGLAYLHSKNCMHRDVAARNCLVTTDGRMIKLSDFGLAAHGSRLKLPSTERVPIRWQAPEVLFYHVYLRESDVWSYGMLMSEIYNDGKVPFHDKSVAEIRAKSITVGSRIGHKPPIKHIIVATTKAVVNHQKVPPKIVDEVEAGRAVGSQQLKPFVPAVRTANTPSESLKTAHGEGDRPRQAQSTNIAAQPRHTQHGKQDEKKDALQH</sequence>
<dbReference type="InterPro" id="IPR020635">
    <property type="entry name" value="Tyr_kinase_cat_dom"/>
</dbReference>
<proteinExistence type="predicted"/>
<dbReference type="InterPro" id="IPR017441">
    <property type="entry name" value="Protein_kinase_ATP_BS"/>
</dbReference>
<evidence type="ECO:0000259" key="5">
    <source>
        <dbReference type="PROSITE" id="PS50011"/>
    </source>
</evidence>
<accession>A0A2G9U698</accession>
<dbReference type="PROSITE" id="PS00107">
    <property type="entry name" value="PROTEIN_KINASE_ATP"/>
    <property type="match status" value="1"/>
</dbReference>
<dbReference type="InterPro" id="IPR050198">
    <property type="entry name" value="Non-receptor_tyrosine_kinases"/>
</dbReference>
<dbReference type="InterPro" id="IPR008266">
    <property type="entry name" value="Tyr_kinase_AS"/>
</dbReference>
<evidence type="ECO:0000313" key="7">
    <source>
        <dbReference type="Proteomes" id="UP000230423"/>
    </source>
</evidence>
<feature type="region of interest" description="Disordered" evidence="4">
    <location>
        <begin position="272"/>
        <end position="319"/>
    </location>
</feature>
<dbReference type="SMART" id="SM00219">
    <property type="entry name" value="TyrKc"/>
    <property type="match status" value="1"/>
</dbReference>
<gene>
    <name evidence="6" type="ORF">TELCIR_12523</name>
</gene>
<dbReference type="AlphaFoldDB" id="A0A2G9U698"/>
<dbReference type="Gene3D" id="1.10.510.10">
    <property type="entry name" value="Transferase(Phosphotransferase) domain 1"/>
    <property type="match status" value="1"/>
</dbReference>
<dbReference type="GO" id="GO:0004713">
    <property type="term" value="F:protein tyrosine kinase activity"/>
    <property type="evidence" value="ECO:0007669"/>
    <property type="project" value="InterPro"/>
</dbReference>
<dbReference type="InterPro" id="IPR001245">
    <property type="entry name" value="Ser-Thr/Tyr_kinase_cat_dom"/>
</dbReference>
<feature type="compositionally biased region" description="Basic and acidic residues" evidence="4">
    <location>
        <begin position="308"/>
        <end position="319"/>
    </location>
</feature>
<feature type="compositionally biased region" description="Basic and acidic residues" evidence="4">
    <location>
        <begin position="281"/>
        <end position="291"/>
    </location>
</feature>
<protein>
    <submittedName>
        <fullName evidence="6">Protein tyrosine kinase</fullName>
    </submittedName>
</protein>
<keyword evidence="7" id="KW-1185">Reference proteome</keyword>
<dbReference type="Proteomes" id="UP000230423">
    <property type="component" value="Unassembled WGS sequence"/>
</dbReference>
<feature type="domain" description="Protein kinase" evidence="5">
    <location>
        <begin position="1"/>
        <end position="267"/>
    </location>
</feature>
<evidence type="ECO:0000256" key="1">
    <source>
        <dbReference type="ARBA" id="ARBA00022741"/>
    </source>
</evidence>
<keyword evidence="2 3" id="KW-0067">ATP-binding</keyword>
<dbReference type="CDD" id="cd00192">
    <property type="entry name" value="PTKc"/>
    <property type="match status" value="1"/>
</dbReference>
<dbReference type="PANTHER" id="PTHR24418">
    <property type="entry name" value="TYROSINE-PROTEIN KINASE"/>
    <property type="match status" value="1"/>
</dbReference>
<dbReference type="PROSITE" id="PS00109">
    <property type="entry name" value="PROTEIN_KINASE_TYR"/>
    <property type="match status" value="1"/>
</dbReference>
<evidence type="ECO:0000313" key="6">
    <source>
        <dbReference type="EMBL" id="PIO65787.1"/>
    </source>
</evidence>
<dbReference type="InterPro" id="IPR000719">
    <property type="entry name" value="Prot_kinase_dom"/>
</dbReference>
<dbReference type="SUPFAM" id="SSF56112">
    <property type="entry name" value="Protein kinase-like (PK-like)"/>
    <property type="match status" value="1"/>
</dbReference>
<keyword evidence="6" id="KW-0418">Kinase</keyword>
<dbReference type="InterPro" id="IPR011009">
    <property type="entry name" value="Kinase-like_dom_sf"/>
</dbReference>
<dbReference type="OrthoDB" id="5857351at2759"/>
<keyword evidence="6" id="KW-0808">Transferase</keyword>
<dbReference type="Pfam" id="PF07714">
    <property type="entry name" value="PK_Tyr_Ser-Thr"/>
    <property type="match status" value="1"/>
</dbReference>
<dbReference type="PRINTS" id="PR00109">
    <property type="entry name" value="TYRKINASE"/>
</dbReference>